<keyword evidence="4 7" id="KW-1133">Transmembrane helix</keyword>
<comment type="caution">
    <text evidence="9">The sequence shown here is derived from an EMBL/GenBank/DDBJ whole genome shotgun (WGS) entry which is preliminary data.</text>
</comment>
<dbReference type="Proteomes" id="UP001320168">
    <property type="component" value="Unassembled WGS sequence"/>
</dbReference>
<evidence type="ECO:0000256" key="5">
    <source>
        <dbReference type="ARBA" id="ARBA00023136"/>
    </source>
</evidence>
<evidence type="ECO:0000256" key="2">
    <source>
        <dbReference type="ARBA" id="ARBA00007362"/>
    </source>
</evidence>
<dbReference type="SUPFAM" id="SSF103481">
    <property type="entry name" value="Multidrug resistance efflux transporter EmrE"/>
    <property type="match status" value="2"/>
</dbReference>
<feature type="region of interest" description="Disordered" evidence="6">
    <location>
        <begin position="292"/>
        <end position="331"/>
    </location>
</feature>
<evidence type="ECO:0000313" key="10">
    <source>
        <dbReference type="Proteomes" id="UP001320168"/>
    </source>
</evidence>
<feature type="transmembrane region" description="Helical" evidence="7">
    <location>
        <begin position="95"/>
        <end position="114"/>
    </location>
</feature>
<evidence type="ECO:0000256" key="4">
    <source>
        <dbReference type="ARBA" id="ARBA00022989"/>
    </source>
</evidence>
<feature type="transmembrane region" description="Helical" evidence="7">
    <location>
        <begin position="243"/>
        <end position="265"/>
    </location>
</feature>
<reference evidence="9 10" key="1">
    <citation type="journal article" date="2021" name="Front. Microbiol.">
        <title>Aerobic Denitrification and Heterotrophic Sulfur Oxidation in the Genus Halomonas Revealed by Six Novel Species Characterizations and Genome-Based Analysis.</title>
        <authorList>
            <person name="Wang L."/>
            <person name="Shao Z."/>
        </authorList>
    </citation>
    <scope>NUCLEOTIDE SEQUENCE [LARGE SCALE GENOMIC DNA]</scope>
    <source>
        <strain evidence="9 10">MCCC 1A11081</strain>
    </source>
</reference>
<feature type="transmembrane region" description="Helical" evidence="7">
    <location>
        <begin position="153"/>
        <end position="173"/>
    </location>
</feature>
<evidence type="ECO:0000256" key="1">
    <source>
        <dbReference type="ARBA" id="ARBA00004141"/>
    </source>
</evidence>
<dbReference type="EMBL" id="JABFTX010000004">
    <property type="protein sequence ID" value="MCE8004972.1"/>
    <property type="molecule type" value="Genomic_DNA"/>
</dbReference>
<dbReference type="PANTHER" id="PTHR32322">
    <property type="entry name" value="INNER MEMBRANE TRANSPORTER"/>
    <property type="match status" value="1"/>
</dbReference>
<sequence>MPAQVPALLIAIGFVVCWSSGFVGGRLASELDTPVLDLFAWRFLLAALLVALWCRLTLGTLPAIRDMRREMLVGSLTMGGYLLGVIVAIDLGVSVGITALIAALQPLLAAALAGRWLDERLGAYGWLGMVLATLGVALCVGDDMQRSLAAPGWAYLLPLLSVAAVTLGSLLAVRQPSVLPLPTALLAQLLAAGGIFLVAAWVTGGGKLTAPGFEPAVLVTMSWLVVLSSLGGYGFFVASLRRLGVTLTSALVHLTPGVTLLWAAAMFGERLGPTGLAGMALAGAGAGLAIRSARRSGPTRRGPDARRGPRTWSADETRDAAHRAPSRVSPY</sequence>
<feature type="transmembrane region" description="Helical" evidence="7">
    <location>
        <begin position="271"/>
        <end position="290"/>
    </location>
</feature>
<organism evidence="9 10">
    <name type="scientific">Billgrantia ethanolica</name>
    <dbReference type="NCBI Taxonomy" id="2733486"/>
    <lineage>
        <taxon>Bacteria</taxon>
        <taxon>Pseudomonadati</taxon>
        <taxon>Pseudomonadota</taxon>
        <taxon>Gammaproteobacteria</taxon>
        <taxon>Oceanospirillales</taxon>
        <taxon>Halomonadaceae</taxon>
        <taxon>Billgrantia</taxon>
    </lineage>
</organism>
<feature type="domain" description="EamA" evidence="8">
    <location>
        <begin position="153"/>
        <end position="289"/>
    </location>
</feature>
<gene>
    <name evidence="9" type="ORF">HOP53_19245</name>
</gene>
<keyword evidence="3 7" id="KW-0812">Transmembrane</keyword>
<name>A0ABS9A8V5_9GAMM</name>
<feature type="domain" description="EamA" evidence="8">
    <location>
        <begin position="7"/>
        <end position="139"/>
    </location>
</feature>
<evidence type="ECO:0000259" key="8">
    <source>
        <dbReference type="Pfam" id="PF00892"/>
    </source>
</evidence>
<feature type="compositionally biased region" description="Basic and acidic residues" evidence="6">
    <location>
        <begin position="301"/>
        <end position="322"/>
    </location>
</feature>
<evidence type="ECO:0000313" key="9">
    <source>
        <dbReference type="EMBL" id="MCE8004972.1"/>
    </source>
</evidence>
<dbReference type="Pfam" id="PF00892">
    <property type="entry name" value="EamA"/>
    <property type="match status" value="2"/>
</dbReference>
<feature type="transmembrane region" description="Helical" evidence="7">
    <location>
        <begin position="70"/>
        <end position="89"/>
    </location>
</feature>
<feature type="transmembrane region" description="Helical" evidence="7">
    <location>
        <begin position="185"/>
        <end position="204"/>
    </location>
</feature>
<evidence type="ECO:0000256" key="7">
    <source>
        <dbReference type="SAM" id="Phobius"/>
    </source>
</evidence>
<dbReference type="PANTHER" id="PTHR32322:SF2">
    <property type="entry name" value="EAMA DOMAIN-CONTAINING PROTEIN"/>
    <property type="match status" value="1"/>
</dbReference>
<accession>A0ABS9A8V5</accession>
<feature type="transmembrane region" description="Helical" evidence="7">
    <location>
        <begin position="38"/>
        <end position="58"/>
    </location>
</feature>
<proteinExistence type="inferred from homology"/>
<dbReference type="InterPro" id="IPR037185">
    <property type="entry name" value="EmrE-like"/>
</dbReference>
<dbReference type="InterPro" id="IPR050638">
    <property type="entry name" value="AA-Vitamin_Transporters"/>
</dbReference>
<feature type="transmembrane region" description="Helical" evidence="7">
    <location>
        <begin position="216"/>
        <end position="236"/>
    </location>
</feature>
<evidence type="ECO:0000256" key="6">
    <source>
        <dbReference type="SAM" id="MobiDB-lite"/>
    </source>
</evidence>
<evidence type="ECO:0000256" key="3">
    <source>
        <dbReference type="ARBA" id="ARBA00022692"/>
    </source>
</evidence>
<comment type="similarity">
    <text evidence="2">Belongs to the EamA transporter family.</text>
</comment>
<protein>
    <submittedName>
        <fullName evidence="9">DMT family transporter</fullName>
    </submittedName>
</protein>
<keyword evidence="10" id="KW-1185">Reference proteome</keyword>
<comment type="subcellular location">
    <subcellularLocation>
        <location evidence="1">Membrane</location>
        <topology evidence="1">Multi-pass membrane protein</topology>
    </subcellularLocation>
</comment>
<feature type="transmembrane region" description="Helical" evidence="7">
    <location>
        <begin position="121"/>
        <end position="141"/>
    </location>
</feature>
<keyword evidence="5 7" id="KW-0472">Membrane</keyword>
<dbReference type="InterPro" id="IPR000620">
    <property type="entry name" value="EamA_dom"/>
</dbReference>